<dbReference type="Proteomes" id="UP001642484">
    <property type="component" value="Unassembled WGS sequence"/>
</dbReference>
<feature type="compositionally biased region" description="Polar residues" evidence="6">
    <location>
        <begin position="152"/>
        <end position="163"/>
    </location>
</feature>
<evidence type="ECO:0000256" key="3">
    <source>
        <dbReference type="ARBA" id="ARBA00022741"/>
    </source>
</evidence>
<dbReference type="EMBL" id="CAXAMN010022284">
    <property type="protein sequence ID" value="CAK9068048.1"/>
    <property type="molecule type" value="Genomic_DNA"/>
</dbReference>
<dbReference type="PANTHER" id="PTHR43085">
    <property type="entry name" value="HEXOKINASE FAMILY MEMBER"/>
    <property type="match status" value="1"/>
</dbReference>
<evidence type="ECO:0000256" key="5">
    <source>
        <dbReference type="ARBA" id="ARBA00022840"/>
    </source>
</evidence>
<comment type="caution">
    <text evidence="8">The sequence shown here is derived from an EMBL/GenBank/DDBJ whole genome shotgun (WGS) entry which is preliminary data.</text>
</comment>
<name>A0ABP0NXB2_9DINO</name>
<sequence>ALFDFLPVTTVDGQQAFLPRPGGAPLNVCIAASRLGAKVSFLGALSSDMFGEELYKTLAADRVDLSMVQRLPNPSTLAFVSKPPGSDVRYAFFKDNAADRMLTARSVGELLGAKSFGGLHMSLGAVTLEDSTMREAFEEAFRRAHKAGGPMSAQTRTGFTSFDPNLRGPMVKSSPSAYAKRVEDFIGHCDLVKSSDADAEFLYGADCDLEAIANKWLQKGAKLVIMTRGPDGATAYYRTPSGKFTSMSASPPCTSPKTIDFEGNPAPVADTVGAGDTCMGSLLCSFLGEVHSTESQLCRALLDHATVGEDPIARLSPFALAKLAFRHWKPRCLRWDSLTFPVPTSQQHM</sequence>
<evidence type="ECO:0000256" key="2">
    <source>
        <dbReference type="ARBA" id="ARBA00022679"/>
    </source>
</evidence>
<feature type="region of interest" description="Disordered" evidence="6">
    <location>
        <begin position="147"/>
        <end position="166"/>
    </location>
</feature>
<keyword evidence="9" id="KW-1185">Reference proteome</keyword>
<dbReference type="InterPro" id="IPR011611">
    <property type="entry name" value="PfkB_dom"/>
</dbReference>
<evidence type="ECO:0000313" key="8">
    <source>
        <dbReference type="EMBL" id="CAK9068048.1"/>
    </source>
</evidence>
<dbReference type="Gene3D" id="3.40.1190.20">
    <property type="match status" value="1"/>
</dbReference>
<dbReference type="SUPFAM" id="SSF53613">
    <property type="entry name" value="Ribokinase-like"/>
    <property type="match status" value="1"/>
</dbReference>
<comment type="similarity">
    <text evidence="1">Belongs to the carbohydrate kinase PfkB family.</text>
</comment>
<keyword evidence="2" id="KW-0808">Transferase</keyword>
<protein>
    <recommendedName>
        <fullName evidence="7">Carbohydrate kinase PfkB domain-containing protein</fullName>
    </recommendedName>
</protein>
<keyword evidence="5" id="KW-0067">ATP-binding</keyword>
<accession>A0ABP0NXB2</accession>
<evidence type="ECO:0000259" key="7">
    <source>
        <dbReference type="Pfam" id="PF00294"/>
    </source>
</evidence>
<dbReference type="InterPro" id="IPR029056">
    <property type="entry name" value="Ribokinase-like"/>
</dbReference>
<reference evidence="8 9" key="1">
    <citation type="submission" date="2024-02" db="EMBL/GenBank/DDBJ databases">
        <authorList>
            <person name="Chen Y."/>
            <person name="Shah S."/>
            <person name="Dougan E. K."/>
            <person name="Thang M."/>
            <person name="Chan C."/>
        </authorList>
    </citation>
    <scope>NUCLEOTIDE SEQUENCE [LARGE SCALE GENOMIC DNA]</scope>
</reference>
<dbReference type="CDD" id="cd01167">
    <property type="entry name" value="bac_FRK"/>
    <property type="match status" value="1"/>
</dbReference>
<evidence type="ECO:0000256" key="6">
    <source>
        <dbReference type="SAM" id="MobiDB-lite"/>
    </source>
</evidence>
<organism evidence="8 9">
    <name type="scientific">Durusdinium trenchii</name>
    <dbReference type="NCBI Taxonomy" id="1381693"/>
    <lineage>
        <taxon>Eukaryota</taxon>
        <taxon>Sar</taxon>
        <taxon>Alveolata</taxon>
        <taxon>Dinophyceae</taxon>
        <taxon>Suessiales</taxon>
        <taxon>Symbiodiniaceae</taxon>
        <taxon>Durusdinium</taxon>
    </lineage>
</organism>
<gene>
    <name evidence="8" type="ORF">CCMP2556_LOCUS33420</name>
</gene>
<keyword evidence="4" id="KW-0418">Kinase</keyword>
<dbReference type="InterPro" id="IPR050306">
    <property type="entry name" value="PfkB_Carbo_kinase"/>
</dbReference>
<keyword evidence="3" id="KW-0547">Nucleotide-binding</keyword>
<dbReference type="Pfam" id="PF00294">
    <property type="entry name" value="PfkB"/>
    <property type="match status" value="1"/>
</dbReference>
<evidence type="ECO:0000313" key="9">
    <source>
        <dbReference type="Proteomes" id="UP001642484"/>
    </source>
</evidence>
<proteinExistence type="inferred from homology"/>
<feature type="domain" description="Carbohydrate kinase PfkB" evidence="7">
    <location>
        <begin position="14"/>
        <end position="287"/>
    </location>
</feature>
<feature type="non-terminal residue" evidence="8">
    <location>
        <position position="1"/>
    </location>
</feature>
<evidence type="ECO:0000256" key="1">
    <source>
        <dbReference type="ARBA" id="ARBA00010688"/>
    </source>
</evidence>
<evidence type="ECO:0000256" key="4">
    <source>
        <dbReference type="ARBA" id="ARBA00022777"/>
    </source>
</evidence>
<dbReference type="PANTHER" id="PTHR43085:SF1">
    <property type="entry name" value="PSEUDOURIDINE KINASE-RELATED"/>
    <property type="match status" value="1"/>
</dbReference>